<proteinExistence type="inferred from homology"/>
<evidence type="ECO:0000256" key="2">
    <source>
        <dbReference type="ARBA" id="ARBA00012925"/>
    </source>
</evidence>
<evidence type="ECO:0000256" key="3">
    <source>
        <dbReference type="ARBA" id="ARBA00022833"/>
    </source>
</evidence>
<accession>A0A7G7YM35</accession>
<dbReference type="PANTHER" id="PTHR11002:SF79">
    <property type="entry name" value="CARBONIC ANHYDRASE 2"/>
    <property type="match status" value="1"/>
</dbReference>
<organism evidence="9 10">
    <name type="scientific">Corynebacterium anserum</name>
    <dbReference type="NCBI Taxonomy" id="2684406"/>
    <lineage>
        <taxon>Bacteria</taxon>
        <taxon>Bacillati</taxon>
        <taxon>Actinomycetota</taxon>
        <taxon>Actinomycetes</taxon>
        <taxon>Mycobacteriales</taxon>
        <taxon>Corynebacteriaceae</taxon>
        <taxon>Corynebacterium</taxon>
    </lineage>
</organism>
<evidence type="ECO:0000313" key="10">
    <source>
        <dbReference type="Proteomes" id="UP000515275"/>
    </source>
</evidence>
<dbReference type="GO" id="GO:0008270">
    <property type="term" value="F:zinc ion binding"/>
    <property type="evidence" value="ECO:0007669"/>
    <property type="project" value="UniProtKB-UniRule"/>
</dbReference>
<protein>
    <recommendedName>
        <fullName evidence="2 8">Carbonic anhydrase</fullName>
        <ecNumber evidence="2 8">4.2.1.1</ecNumber>
    </recommendedName>
    <alternativeName>
        <fullName evidence="8">Carbonate dehydratase</fullName>
    </alternativeName>
</protein>
<dbReference type="Gene3D" id="3.40.1050.10">
    <property type="entry name" value="Carbonic anhydrase"/>
    <property type="match status" value="1"/>
</dbReference>
<feature type="binding site" evidence="7">
    <location>
        <position position="135"/>
    </location>
    <ligand>
        <name>Zn(2+)</name>
        <dbReference type="ChEBI" id="CHEBI:29105"/>
    </ligand>
</feature>
<feature type="binding site" evidence="7">
    <location>
        <position position="84"/>
    </location>
    <ligand>
        <name>Zn(2+)</name>
        <dbReference type="ChEBI" id="CHEBI:29105"/>
    </ligand>
</feature>
<keyword evidence="7" id="KW-0479">Metal-binding</keyword>
<evidence type="ECO:0000256" key="4">
    <source>
        <dbReference type="ARBA" id="ARBA00023239"/>
    </source>
</evidence>
<dbReference type="InterPro" id="IPR015892">
    <property type="entry name" value="Carbonic_anhydrase_CS"/>
</dbReference>
<comment type="cofactor">
    <cofactor evidence="7">
        <name>Zn(2+)</name>
        <dbReference type="ChEBI" id="CHEBI:29105"/>
    </cofactor>
    <text evidence="7">Binds 1 zinc ion per subunit.</text>
</comment>
<keyword evidence="10" id="KW-1185">Reference proteome</keyword>
<dbReference type="KEGG" id="cans:GP473_01550"/>
<feature type="binding site" evidence="7">
    <location>
        <position position="82"/>
    </location>
    <ligand>
        <name>Zn(2+)</name>
        <dbReference type="ChEBI" id="CHEBI:29105"/>
    </ligand>
</feature>
<dbReference type="AlphaFoldDB" id="A0A7G7YM35"/>
<evidence type="ECO:0000256" key="8">
    <source>
        <dbReference type="RuleBase" id="RU003956"/>
    </source>
</evidence>
<dbReference type="InterPro" id="IPR036874">
    <property type="entry name" value="Carbonic_anhydrase_sf"/>
</dbReference>
<dbReference type="GO" id="GO:0015976">
    <property type="term" value="P:carbon utilization"/>
    <property type="evidence" value="ECO:0007669"/>
    <property type="project" value="InterPro"/>
</dbReference>
<dbReference type="SUPFAM" id="SSF53056">
    <property type="entry name" value="beta-carbonic anhydrase, cab"/>
    <property type="match status" value="1"/>
</dbReference>
<comment type="function">
    <text evidence="5">Catalyzes the reversible hydration of carbon dioxide to form bicarbonate.</text>
</comment>
<evidence type="ECO:0000256" key="7">
    <source>
        <dbReference type="PIRSR" id="PIRSR601765-1"/>
    </source>
</evidence>
<evidence type="ECO:0000256" key="5">
    <source>
        <dbReference type="ARBA" id="ARBA00024993"/>
    </source>
</evidence>
<keyword evidence="4 8" id="KW-0456">Lyase</keyword>
<comment type="catalytic activity">
    <reaction evidence="6 8">
        <text>hydrogencarbonate + H(+) = CO2 + H2O</text>
        <dbReference type="Rhea" id="RHEA:10748"/>
        <dbReference type="ChEBI" id="CHEBI:15377"/>
        <dbReference type="ChEBI" id="CHEBI:15378"/>
        <dbReference type="ChEBI" id="CHEBI:16526"/>
        <dbReference type="ChEBI" id="CHEBI:17544"/>
        <dbReference type="EC" id="4.2.1.1"/>
    </reaction>
</comment>
<evidence type="ECO:0000256" key="1">
    <source>
        <dbReference type="ARBA" id="ARBA00006217"/>
    </source>
</evidence>
<dbReference type="Proteomes" id="UP000515275">
    <property type="component" value="Chromosome"/>
</dbReference>
<dbReference type="SMART" id="SM00947">
    <property type="entry name" value="Pro_CA"/>
    <property type="match status" value="1"/>
</dbReference>
<dbReference type="EMBL" id="CP046883">
    <property type="protein sequence ID" value="QNH95555.1"/>
    <property type="molecule type" value="Genomic_DNA"/>
</dbReference>
<reference evidence="9 10" key="1">
    <citation type="submission" date="2019-12" db="EMBL/GenBank/DDBJ databases">
        <title>Corynebacterium sp. nov., isolated from feces of the Anser Albifrons in China.</title>
        <authorList>
            <person name="Liu Q."/>
        </authorList>
    </citation>
    <scope>NUCLEOTIDE SEQUENCE [LARGE SCALE GENOMIC DNA]</scope>
    <source>
        <strain evidence="9 10">23H37-10</strain>
    </source>
</reference>
<comment type="similarity">
    <text evidence="1 8">Belongs to the beta-class carbonic anhydrase family.</text>
</comment>
<evidence type="ECO:0000256" key="6">
    <source>
        <dbReference type="ARBA" id="ARBA00048348"/>
    </source>
</evidence>
<comment type="function">
    <text evidence="8">Reversible hydration of carbon dioxide.</text>
</comment>
<dbReference type="Pfam" id="PF00484">
    <property type="entry name" value="Pro_CA"/>
    <property type="match status" value="1"/>
</dbReference>
<keyword evidence="3 7" id="KW-0862">Zinc</keyword>
<feature type="binding site" evidence="7">
    <location>
        <position position="138"/>
    </location>
    <ligand>
        <name>Zn(2+)</name>
        <dbReference type="ChEBI" id="CHEBI:29105"/>
    </ligand>
</feature>
<evidence type="ECO:0000313" key="9">
    <source>
        <dbReference type="EMBL" id="QNH95555.1"/>
    </source>
</evidence>
<dbReference type="EC" id="4.2.1.1" evidence="2 8"/>
<dbReference type="PANTHER" id="PTHR11002">
    <property type="entry name" value="CARBONIC ANHYDRASE"/>
    <property type="match status" value="1"/>
</dbReference>
<name>A0A7G7YM35_9CORY</name>
<dbReference type="PROSITE" id="PS00705">
    <property type="entry name" value="PROK_CO2_ANHYDRASE_2"/>
    <property type="match status" value="1"/>
</dbReference>
<gene>
    <name evidence="9" type="ORF">GP473_01550</name>
</gene>
<dbReference type="InterPro" id="IPR001765">
    <property type="entry name" value="Carbonic_anhydrase"/>
</dbReference>
<sequence>MRIMRGCTIEPMSITADTDSNHGSCDHGQGEPTQLTPRQAWEALEAGNRRFVEHQVDHPRQDGATRDALNKGQNPHAVVLACSDSRVPVEIVFDQGLGDVFVIRTAGEITDLSVLASLEFAVDSLGVPLVVVLGHEKCGAVAASERALNEGVMPNGFQRVLVEKVTPSLLSARAKGLTGIENFERNHVAEIANHIVDRSPEIRERIVDGRVAVVGLRYRLEDGQAEPLVSYGLDIGGETMTVDQR</sequence>
<dbReference type="CDD" id="cd03378">
    <property type="entry name" value="beta_CA_cladeC"/>
    <property type="match status" value="1"/>
</dbReference>
<dbReference type="GO" id="GO:0004089">
    <property type="term" value="F:carbonate dehydratase activity"/>
    <property type="evidence" value="ECO:0007669"/>
    <property type="project" value="UniProtKB-UniRule"/>
</dbReference>